<dbReference type="STRING" id="1802401.A3B21_03750"/>
<protein>
    <submittedName>
        <fullName evidence="1">Uncharacterized protein</fullName>
    </submittedName>
</protein>
<dbReference type="Proteomes" id="UP000176897">
    <property type="component" value="Unassembled WGS sequence"/>
</dbReference>
<reference evidence="1 2" key="1">
    <citation type="journal article" date="2016" name="Nat. Commun.">
        <title>Thousands of microbial genomes shed light on interconnected biogeochemical processes in an aquifer system.</title>
        <authorList>
            <person name="Anantharaman K."/>
            <person name="Brown C.T."/>
            <person name="Hug L.A."/>
            <person name="Sharon I."/>
            <person name="Castelle C.J."/>
            <person name="Probst A.J."/>
            <person name="Thomas B.C."/>
            <person name="Singh A."/>
            <person name="Wilkins M.J."/>
            <person name="Karaoz U."/>
            <person name="Brodie E.L."/>
            <person name="Williams K.H."/>
            <person name="Hubbard S.S."/>
            <person name="Banfield J.F."/>
        </authorList>
    </citation>
    <scope>NUCLEOTIDE SEQUENCE [LARGE SCALE GENOMIC DNA]</scope>
</reference>
<dbReference type="Pfam" id="PF02635">
    <property type="entry name" value="DsrE"/>
    <property type="match status" value="1"/>
</dbReference>
<dbReference type="Gene3D" id="3.40.1260.10">
    <property type="entry name" value="DsrEFH-like"/>
    <property type="match status" value="1"/>
</dbReference>
<name>A0A1F7URI0_9BACT</name>
<organism evidence="1 2">
    <name type="scientific">Candidatus Uhrbacteria bacterium RIFCSPLOWO2_01_FULL_47_24</name>
    <dbReference type="NCBI Taxonomy" id="1802401"/>
    <lineage>
        <taxon>Bacteria</taxon>
        <taxon>Candidatus Uhriibacteriota</taxon>
    </lineage>
</organism>
<evidence type="ECO:0000313" key="1">
    <source>
        <dbReference type="EMBL" id="OGL80876.1"/>
    </source>
</evidence>
<dbReference type="EMBL" id="MGEJ01000013">
    <property type="protein sequence ID" value="OGL80876.1"/>
    <property type="molecule type" value="Genomic_DNA"/>
</dbReference>
<dbReference type="InterPro" id="IPR027396">
    <property type="entry name" value="DsrEFH-like"/>
</dbReference>
<comment type="caution">
    <text evidence="1">The sequence shown here is derived from an EMBL/GenBank/DDBJ whole genome shotgun (WGS) entry which is preliminary data.</text>
</comment>
<dbReference type="InterPro" id="IPR003787">
    <property type="entry name" value="Sulphur_relay_DsrE/F-like"/>
</dbReference>
<dbReference type="SUPFAM" id="SSF75169">
    <property type="entry name" value="DsrEFH-like"/>
    <property type="match status" value="1"/>
</dbReference>
<sequence length="106" mass="11905">MGIILQSNNPEHVWNALRYSIALLKAGHAVTIMLFNEGVELEDIEDTEVFDLRAKLQEFKAQGGVMRACKTCLHARDKQESKVCPVGTMEDLVRLTEESDKIVTLC</sequence>
<proteinExistence type="predicted"/>
<evidence type="ECO:0000313" key="2">
    <source>
        <dbReference type="Proteomes" id="UP000176897"/>
    </source>
</evidence>
<dbReference type="AlphaFoldDB" id="A0A1F7URI0"/>
<accession>A0A1F7URI0</accession>
<gene>
    <name evidence="1" type="ORF">A3B21_03750</name>
</gene>